<evidence type="ECO:0000256" key="2">
    <source>
        <dbReference type="ARBA" id="ARBA00023054"/>
    </source>
</evidence>
<dbReference type="GO" id="GO:0009903">
    <property type="term" value="P:chloroplast avoidance movement"/>
    <property type="evidence" value="ECO:0007669"/>
    <property type="project" value="TreeGrafter"/>
</dbReference>
<gene>
    <name evidence="5" type="primary">LOC109708533</name>
</gene>
<evidence type="ECO:0000313" key="4">
    <source>
        <dbReference type="Proteomes" id="UP000515123"/>
    </source>
</evidence>
<dbReference type="GeneID" id="109708533"/>
<dbReference type="PANTHER" id="PTHR32054">
    <property type="entry name" value="HEAVY CHAIN, PUTATIVE, EXPRESSED-RELATED-RELATED"/>
    <property type="match status" value="1"/>
</dbReference>
<feature type="region of interest" description="Disordered" evidence="3">
    <location>
        <begin position="140"/>
        <end position="162"/>
    </location>
</feature>
<feature type="region of interest" description="Disordered" evidence="3">
    <location>
        <begin position="1"/>
        <end position="38"/>
    </location>
</feature>
<dbReference type="GO" id="GO:0009904">
    <property type="term" value="P:chloroplast accumulation movement"/>
    <property type="evidence" value="ECO:0007669"/>
    <property type="project" value="TreeGrafter"/>
</dbReference>
<proteinExistence type="inferred from homology"/>
<dbReference type="AlphaFoldDB" id="A0A6P5EQD9"/>
<dbReference type="Gramene" id="Aco011130.1.mrna1">
    <property type="protein sequence ID" value="Aco011130.1.mrna1"/>
    <property type="gene ID" value="Aco011130.1.path1"/>
</dbReference>
<keyword evidence="2" id="KW-0175">Coiled coil</keyword>
<dbReference type="Gene3D" id="1.10.287.1490">
    <property type="match status" value="1"/>
</dbReference>
<feature type="region of interest" description="Disordered" evidence="3">
    <location>
        <begin position="437"/>
        <end position="461"/>
    </location>
</feature>
<name>A0A6P5EQD9_ANACO</name>
<keyword evidence="4" id="KW-1185">Reference proteome</keyword>
<reference evidence="4" key="1">
    <citation type="journal article" date="2015" name="Nat. Genet.">
        <title>The pineapple genome and the evolution of CAM photosynthesis.</title>
        <authorList>
            <person name="Ming R."/>
            <person name="VanBuren R."/>
            <person name="Wai C.M."/>
            <person name="Tang H."/>
            <person name="Schatz M.C."/>
            <person name="Bowers J.E."/>
            <person name="Lyons E."/>
            <person name="Wang M.L."/>
            <person name="Chen J."/>
            <person name="Biggers E."/>
            <person name="Zhang J."/>
            <person name="Huang L."/>
            <person name="Zhang L."/>
            <person name="Miao W."/>
            <person name="Zhang J."/>
            <person name="Ye Z."/>
            <person name="Miao C."/>
            <person name="Lin Z."/>
            <person name="Wang H."/>
            <person name="Zhou H."/>
            <person name="Yim W.C."/>
            <person name="Priest H.D."/>
            <person name="Zheng C."/>
            <person name="Woodhouse M."/>
            <person name="Edger P.P."/>
            <person name="Guyot R."/>
            <person name="Guo H.B."/>
            <person name="Guo H."/>
            <person name="Zheng G."/>
            <person name="Singh R."/>
            <person name="Sharma A."/>
            <person name="Min X."/>
            <person name="Zheng Y."/>
            <person name="Lee H."/>
            <person name="Gurtowski J."/>
            <person name="Sedlazeck F.J."/>
            <person name="Harkess A."/>
            <person name="McKain M.R."/>
            <person name="Liao Z."/>
            <person name="Fang J."/>
            <person name="Liu J."/>
            <person name="Zhang X."/>
            <person name="Zhang Q."/>
            <person name="Hu W."/>
            <person name="Qin Y."/>
            <person name="Wang K."/>
            <person name="Chen L.Y."/>
            <person name="Shirley N."/>
            <person name="Lin Y.R."/>
            <person name="Liu L.Y."/>
            <person name="Hernandez A.G."/>
            <person name="Wright C.L."/>
            <person name="Bulone V."/>
            <person name="Tuskan G.A."/>
            <person name="Heath K."/>
            <person name="Zee F."/>
            <person name="Moore P.H."/>
            <person name="Sunkar R."/>
            <person name="Leebens-Mack J.H."/>
            <person name="Mockler T."/>
            <person name="Bennetzen J.L."/>
            <person name="Freeling M."/>
            <person name="Sankoff D."/>
            <person name="Paterson A.H."/>
            <person name="Zhu X."/>
            <person name="Yang X."/>
            <person name="Smith J.A."/>
            <person name="Cushman J.C."/>
            <person name="Paull R.E."/>
            <person name="Yu Q."/>
        </authorList>
    </citation>
    <scope>NUCLEOTIDE SEQUENCE [LARGE SCALE GENOMIC DNA]</scope>
    <source>
        <strain evidence="4">cv. F153</strain>
    </source>
</reference>
<reference evidence="5" key="2">
    <citation type="submission" date="2025-08" db="UniProtKB">
        <authorList>
            <consortium name="RefSeq"/>
        </authorList>
    </citation>
    <scope>IDENTIFICATION</scope>
    <source>
        <tissue evidence="5">Leaf</tissue>
    </source>
</reference>
<dbReference type="Pfam" id="PF05701">
    <property type="entry name" value="WEMBL"/>
    <property type="match status" value="2"/>
</dbReference>
<protein>
    <submittedName>
        <fullName evidence="5">WEB family protein At2g38370-like</fullName>
    </submittedName>
</protein>
<evidence type="ECO:0000256" key="1">
    <source>
        <dbReference type="ARBA" id="ARBA00005485"/>
    </source>
</evidence>
<evidence type="ECO:0000256" key="3">
    <source>
        <dbReference type="SAM" id="MobiDB-lite"/>
    </source>
</evidence>
<dbReference type="Proteomes" id="UP000515123">
    <property type="component" value="Linkage group 4"/>
</dbReference>
<sequence>MEETLAPAPSGGGEGMAPPVAETLAMAAAAEEEEEESPWMGRVEIDTSAPFESVKEAVDRFGGSAVWRSQLKQLFAPEKIHGSEDVDVMKVEEQTAQLEKDLIVKERETLEVLKELEETKNIVASLKLRIQSETSDADVNLNSDNRKVHPISDTEENMSGNLENRDDIEGVLRPDQPPGQILMELKQAKMNLNRATGDLAGIRASIDLLNCKIEKEKTLLEKTREKLSSKTSIISSLEEEINQTTLKMQEKDSETKSCEDPSDTTSEIKQLNNEIEKSRGMIDAAKSEVMRLTAEIEQTKSSIRTAEIRWLAAKKMEEAAKAAEAIALAEIKALINTENSTINAESTCSITLSMEEYLMLTYKAQEADERSRERIADAMIRVDEANQSKSELLLKVEGAKLEAKASKGALEEALLREEAANRGKLAVEEALRKWRSEHGQKKRSVQSNAKFKNSTHHRRDSSRVIDLNGTNLTSDGPRSTLRPTMTIGQILSMKLTSPEDYDTSIVEKKIEEPKANSLGQMLNRKHGMLSTKDGSGSARKQIPAKRKKFGFAGFSTLLAKQNKSKKKRQT</sequence>
<evidence type="ECO:0000313" key="5">
    <source>
        <dbReference type="RefSeq" id="XP_020085911.1"/>
    </source>
</evidence>
<dbReference type="PANTHER" id="PTHR32054:SF4">
    <property type="entry name" value="OS07G0677900 PROTEIN"/>
    <property type="match status" value="1"/>
</dbReference>
<feature type="compositionally biased region" description="Basic and acidic residues" evidence="3">
    <location>
        <begin position="248"/>
        <end position="259"/>
    </location>
</feature>
<comment type="similarity">
    <text evidence="1">Belongs to the WEB family.</text>
</comment>
<dbReference type="RefSeq" id="XP_020085911.1">
    <property type="nucleotide sequence ID" value="XM_020230322.1"/>
</dbReference>
<dbReference type="OrthoDB" id="649232at2759"/>
<dbReference type="GO" id="GO:0005829">
    <property type="term" value="C:cytosol"/>
    <property type="evidence" value="ECO:0007669"/>
    <property type="project" value="TreeGrafter"/>
</dbReference>
<organism evidence="4 5">
    <name type="scientific">Ananas comosus</name>
    <name type="common">Pineapple</name>
    <name type="synonym">Ananas ananas</name>
    <dbReference type="NCBI Taxonomy" id="4615"/>
    <lineage>
        <taxon>Eukaryota</taxon>
        <taxon>Viridiplantae</taxon>
        <taxon>Streptophyta</taxon>
        <taxon>Embryophyta</taxon>
        <taxon>Tracheophyta</taxon>
        <taxon>Spermatophyta</taxon>
        <taxon>Magnoliopsida</taxon>
        <taxon>Liliopsida</taxon>
        <taxon>Poales</taxon>
        <taxon>Bromeliaceae</taxon>
        <taxon>Bromelioideae</taxon>
        <taxon>Ananas</taxon>
    </lineage>
</organism>
<accession>A0A6P5EQD9</accession>
<feature type="region of interest" description="Disordered" evidence="3">
    <location>
        <begin position="246"/>
        <end position="266"/>
    </location>
</feature>
<dbReference type="InterPro" id="IPR008545">
    <property type="entry name" value="Web"/>
</dbReference>